<keyword evidence="2" id="KW-1185">Reference proteome</keyword>
<organism evidence="1 2">
    <name type="scientific">Heyndrickxia camelliae</name>
    <dbReference type="NCBI Taxonomy" id="1707093"/>
    <lineage>
        <taxon>Bacteria</taxon>
        <taxon>Bacillati</taxon>
        <taxon>Bacillota</taxon>
        <taxon>Bacilli</taxon>
        <taxon>Bacillales</taxon>
        <taxon>Bacillaceae</taxon>
        <taxon>Heyndrickxia</taxon>
    </lineage>
</organism>
<comment type="caution">
    <text evidence="1">The sequence shown here is derived from an EMBL/GenBank/DDBJ whole genome shotgun (WGS) entry which is preliminary data.</text>
</comment>
<protein>
    <submittedName>
        <fullName evidence="1">Uncharacterized protein</fullName>
    </submittedName>
</protein>
<name>A0A2N3LDF9_9BACI</name>
<proteinExistence type="predicted"/>
<gene>
    <name evidence="1" type="ORF">CWO92_23630</name>
</gene>
<dbReference type="EMBL" id="PIQO01000036">
    <property type="protein sequence ID" value="PKR82577.1"/>
    <property type="molecule type" value="Genomic_DNA"/>
</dbReference>
<accession>A0A2N3LDF9</accession>
<reference evidence="1 2" key="1">
    <citation type="submission" date="2017-11" db="EMBL/GenBank/DDBJ databases">
        <title>Bacillus camelliae sp. nov., isolated from pu'er tea.</title>
        <authorList>
            <person name="Niu L."/>
        </authorList>
    </citation>
    <scope>NUCLEOTIDE SEQUENCE [LARGE SCALE GENOMIC DNA]</scope>
    <source>
        <strain evidence="1 2">7578-1</strain>
    </source>
</reference>
<sequence length="90" mass="10549">MGYSKMEQETVLTFDYERNVWMAYSTVPKHIRKLMAIGNMEILESEDDKPIAIKGILTDKQVSMKKPRVYTEKQREELQQRGKILASKKV</sequence>
<evidence type="ECO:0000313" key="2">
    <source>
        <dbReference type="Proteomes" id="UP000233440"/>
    </source>
</evidence>
<dbReference type="RefSeq" id="WP_101356652.1">
    <property type="nucleotide sequence ID" value="NZ_PIQO01000036.1"/>
</dbReference>
<evidence type="ECO:0000313" key="1">
    <source>
        <dbReference type="EMBL" id="PKR82577.1"/>
    </source>
</evidence>
<dbReference type="Proteomes" id="UP000233440">
    <property type="component" value="Unassembled WGS sequence"/>
</dbReference>
<dbReference type="OrthoDB" id="2362578at2"/>
<dbReference type="AlphaFoldDB" id="A0A2N3LDF9"/>